<dbReference type="PRINTS" id="PR00109">
    <property type="entry name" value="TYRKINASE"/>
</dbReference>
<dbReference type="SMART" id="SM00248">
    <property type="entry name" value="ANK"/>
    <property type="match status" value="5"/>
</dbReference>
<comment type="caution">
    <text evidence="14">The sequence shown here is derived from an EMBL/GenBank/DDBJ whole genome shotgun (WGS) entry which is preliminary data.</text>
</comment>
<keyword evidence="3 10" id="KW-0418">Kinase</keyword>
<dbReference type="Proteomes" id="UP001374579">
    <property type="component" value="Unassembled WGS sequence"/>
</dbReference>
<evidence type="ECO:0000256" key="4">
    <source>
        <dbReference type="ARBA" id="ARBA00022840"/>
    </source>
</evidence>
<dbReference type="SMART" id="SM00252">
    <property type="entry name" value="SH2"/>
    <property type="match status" value="1"/>
</dbReference>
<keyword evidence="15" id="KW-1185">Reference proteome</keyword>
<evidence type="ECO:0000259" key="12">
    <source>
        <dbReference type="PROSITE" id="PS50001"/>
    </source>
</evidence>
<evidence type="ECO:0000256" key="8">
    <source>
        <dbReference type="PROSITE-ProRule" id="PRU00191"/>
    </source>
</evidence>
<dbReference type="Gene3D" id="1.10.510.10">
    <property type="entry name" value="Transferase(Phosphotransferase) domain 1"/>
    <property type="match status" value="1"/>
</dbReference>
<comment type="similarity">
    <text evidence="10">Belongs to the protein kinase superfamily. Tyr protein kinase family.</text>
</comment>
<evidence type="ECO:0000256" key="7">
    <source>
        <dbReference type="PROSITE-ProRule" id="PRU00023"/>
    </source>
</evidence>
<dbReference type="SUPFAM" id="SSF55550">
    <property type="entry name" value="SH2 domain"/>
    <property type="match status" value="2"/>
</dbReference>
<protein>
    <recommendedName>
        <fullName evidence="10">Tyrosine-protein kinase</fullName>
        <ecNumber evidence="10">2.7.10.2</ecNumber>
    </recommendedName>
</protein>
<dbReference type="InterPro" id="IPR020635">
    <property type="entry name" value="Tyr_kinase_cat_dom"/>
</dbReference>
<evidence type="ECO:0000256" key="5">
    <source>
        <dbReference type="ARBA" id="ARBA00023137"/>
    </source>
</evidence>
<keyword evidence="5 10" id="KW-0829">Tyrosine-protein kinase</keyword>
<name>A0AAN9APQ5_9CAEN</name>
<sequence>MSNTQGDVAMASDDDDQVYANDEFSSMPSISQALRKTSLEQLLADDKAETEKADEMLRWYHGKISREAAEKLLKEGVECLIAHYTDSANGLPTNLESFCQGRPPPHNVRKTGRTSNLLHRAVIEGDAKLVSQILASPNCPDINAKNKTGSTALHMASYRGNDDIVELLLGAKPDLTIKDRNGHTVLHRACVGDRPSTVHLLIKRGHCDPQVRCPHNGWVPLHEAAMKGSMECTKALLEEQATPFPRSDDLETPLDVAEKYRRLDVMRVFENFQPSQARTNRKDWYHPELSRKGAVGLLEYSSLLSGLFLIRPSKRQEGWHALSLCFQRTPYHYEIKNTHYRDRFVHFIDDGPYLLSLEHLVQHYSCRADGLPCALRHSVNTSYKVKDMPSYEDYCNLPIPPGDEDAYRPDLPPRPSSIADECPPTSPTTPEPPTPFSKTSRPPLPSNPPPAGRPGVNDGELYKINVKHIKKGAEIGQGEYGSVLKGILTEYKGKKHKMDIALKMFHDASLDNRENFLREALVMQQLEHDCIVKLLGVCQGPPLMLVEEYLPKGSMLDFLLDYPTEVRVKQELYLWASQIALGMMYLEKQQFVHRDLAARNILIMTKRQVKISDFGLSRATGSGSDYYKASHGGRWPIKWYAPESVNYGHFSHASDVWSFGITLWEMFSYGESPYGDKKGIEVVQFIESGKRLSKPEKCPDVVYNVMLRCWKADAAQRPTFKELNRQFQEDPLYADAREFLKQNK</sequence>
<feature type="binding site" evidence="9">
    <location>
        <position position="503"/>
    </location>
    <ligand>
        <name>ATP</name>
        <dbReference type="ChEBI" id="CHEBI:30616"/>
    </ligand>
</feature>
<dbReference type="PROSITE" id="PS00107">
    <property type="entry name" value="PROTEIN_KINASE_ATP"/>
    <property type="match status" value="1"/>
</dbReference>
<dbReference type="PROSITE" id="PS50297">
    <property type="entry name" value="ANK_REP_REGION"/>
    <property type="match status" value="2"/>
</dbReference>
<dbReference type="EC" id="2.7.10.2" evidence="10"/>
<feature type="repeat" description="ANK" evidence="7">
    <location>
        <begin position="148"/>
        <end position="180"/>
    </location>
</feature>
<dbReference type="PROSITE" id="PS00109">
    <property type="entry name" value="PROTEIN_KINASE_TYR"/>
    <property type="match status" value="1"/>
</dbReference>
<feature type="compositionally biased region" description="Pro residues" evidence="11">
    <location>
        <begin position="442"/>
        <end position="452"/>
    </location>
</feature>
<dbReference type="EMBL" id="JBAMIC010000024">
    <property type="protein sequence ID" value="KAK7090670.1"/>
    <property type="molecule type" value="Genomic_DNA"/>
</dbReference>
<dbReference type="InterPro" id="IPR036770">
    <property type="entry name" value="Ankyrin_rpt-contain_sf"/>
</dbReference>
<evidence type="ECO:0000313" key="15">
    <source>
        <dbReference type="Proteomes" id="UP001374579"/>
    </source>
</evidence>
<dbReference type="Pfam" id="PF12796">
    <property type="entry name" value="Ank_2"/>
    <property type="match status" value="1"/>
</dbReference>
<evidence type="ECO:0000256" key="6">
    <source>
        <dbReference type="ARBA" id="ARBA00051245"/>
    </source>
</evidence>
<dbReference type="Pfam" id="PF00017">
    <property type="entry name" value="SH2"/>
    <property type="match status" value="1"/>
</dbReference>
<dbReference type="InterPro" id="IPR050198">
    <property type="entry name" value="Non-receptor_tyrosine_kinases"/>
</dbReference>
<dbReference type="PROSITE" id="PS50088">
    <property type="entry name" value="ANK_REPEAT"/>
    <property type="match status" value="2"/>
</dbReference>
<dbReference type="Pfam" id="PF07714">
    <property type="entry name" value="PK_Tyr_Ser-Thr"/>
    <property type="match status" value="1"/>
</dbReference>
<feature type="compositionally biased region" description="Pro residues" evidence="11">
    <location>
        <begin position="424"/>
        <end position="435"/>
    </location>
</feature>
<dbReference type="InterPro" id="IPR008266">
    <property type="entry name" value="Tyr_kinase_AS"/>
</dbReference>
<feature type="repeat" description="ANK" evidence="7">
    <location>
        <begin position="216"/>
        <end position="248"/>
    </location>
</feature>
<dbReference type="PROSITE" id="PS50011">
    <property type="entry name" value="PROTEIN_KINASE_DOM"/>
    <property type="match status" value="1"/>
</dbReference>
<dbReference type="GO" id="GO:0004715">
    <property type="term" value="F:non-membrane spanning protein tyrosine kinase activity"/>
    <property type="evidence" value="ECO:0007669"/>
    <property type="project" value="UniProtKB-EC"/>
</dbReference>
<feature type="domain" description="SH2" evidence="12">
    <location>
        <begin position="284"/>
        <end position="379"/>
    </location>
</feature>
<evidence type="ECO:0000256" key="9">
    <source>
        <dbReference type="PROSITE-ProRule" id="PRU10141"/>
    </source>
</evidence>
<feature type="region of interest" description="Disordered" evidence="11">
    <location>
        <begin position="402"/>
        <end position="458"/>
    </location>
</feature>
<feature type="domain" description="Protein kinase" evidence="13">
    <location>
        <begin position="469"/>
        <end position="733"/>
    </location>
</feature>
<dbReference type="Gene3D" id="1.25.40.20">
    <property type="entry name" value="Ankyrin repeat-containing domain"/>
    <property type="match status" value="1"/>
</dbReference>
<organism evidence="14 15">
    <name type="scientific">Littorina saxatilis</name>
    <dbReference type="NCBI Taxonomy" id="31220"/>
    <lineage>
        <taxon>Eukaryota</taxon>
        <taxon>Metazoa</taxon>
        <taxon>Spiralia</taxon>
        <taxon>Lophotrochozoa</taxon>
        <taxon>Mollusca</taxon>
        <taxon>Gastropoda</taxon>
        <taxon>Caenogastropoda</taxon>
        <taxon>Littorinimorpha</taxon>
        <taxon>Littorinoidea</taxon>
        <taxon>Littorinidae</taxon>
        <taxon>Littorina</taxon>
    </lineage>
</organism>
<dbReference type="PROSITE" id="PS50001">
    <property type="entry name" value="SH2"/>
    <property type="match status" value="1"/>
</dbReference>
<dbReference type="GO" id="GO:0005524">
    <property type="term" value="F:ATP binding"/>
    <property type="evidence" value="ECO:0007669"/>
    <property type="project" value="UniProtKB-UniRule"/>
</dbReference>
<evidence type="ECO:0000256" key="10">
    <source>
        <dbReference type="RuleBase" id="RU362096"/>
    </source>
</evidence>
<dbReference type="SUPFAM" id="SSF48403">
    <property type="entry name" value="Ankyrin repeat"/>
    <property type="match status" value="1"/>
</dbReference>
<dbReference type="FunFam" id="1.10.510.10:FF:000521">
    <property type="entry name" value="Tyrosine-protein kinase pr2"/>
    <property type="match status" value="1"/>
</dbReference>
<keyword evidence="8" id="KW-0727">SH2 domain</keyword>
<reference evidence="14 15" key="1">
    <citation type="submission" date="2024-02" db="EMBL/GenBank/DDBJ databases">
        <title>Chromosome-scale genome assembly of the rough periwinkle Littorina saxatilis.</title>
        <authorList>
            <person name="De Jode A."/>
            <person name="Faria R."/>
            <person name="Formenti G."/>
            <person name="Sims Y."/>
            <person name="Smith T.P."/>
            <person name="Tracey A."/>
            <person name="Wood J.M.D."/>
            <person name="Zagrodzka Z.B."/>
            <person name="Johannesson K."/>
            <person name="Butlin R.K."/>
            <person name="Leder E.H."/>
        </authorList>
    </citation>
    <scope>NUCLEOTIDE SEQUENCE [LARGE SCALE GENOMIC DNA]</scope>
    <source>
        <strain evidence="14">Snail1</strain>
        <tissue evidence="14">Muscle</tissue>
    </source>
</reference>
<dbReference type="InterPro" id="IPR036860">
    <property type="entry name" value="SH2_dom_sf"/>
</dbReference>
<keyword evidence="1 10" id="KW-0808">Transferase</keyword>
<keyword evidence="7" id="KW-0040">ANK repeat</keyword>
<dbReference type="Gene3D" id="3.30.505.10">
    <property type="entry name" value="SH2 domain"/>
    <property type="match status" value="1"/>
</dbReference>
<keyword evidence="4 9" id="KW-0067">ATP-binding</keyword>
<evidence type="ECO:0000259" key="13">
    <source>
        <dbReference type="PROSITE" id="PS50011"/>
    </source>
</evidence>
<dbReference type="PANTHER" id="PTHR24418">
    <property type="entry name" value="TYROSINE-PROTEIN KINASE"/>
    <property type="match status" value="1"/>
</dbReference>
<dbReference type="SMART" id="SM00219">
    <property type="entry name" value="TyrKc"/>
    <property type="match status" value="1"/>
</dbReference>
<dbReference type="AlphaFoldDB" id="A0AAN9APQ5"/>
<dbReference type="InterPro" id="IPR011009">
    <property type="entry name" value="Kinase-like_dom_sf"/>
</dbReference>
<evidence type="ECO:0000256" key="11">
    <source>
        <dbReference type="SAM" id="MobiDB-lite"/>
    </source>
</evidence>
<proteinExistence type="inferred from homology"/>
<dbReference type="InterPro" id="IPR002110">
    <property type="entry name" value="Ankyrin_rpt"/>
</dbReference>
<dbReference type="Pfam" id="PF00023">
    <property type="entry name" value="Ank"/>
    <property type="match status" value="1"/>
</dbReference>
<dbReference type="InterPro" id="IPR017441">
    <property type="entry name" value="Protein_kinase_ATP_BS"/>
</dbReference>
<dbReference type="InterPro" id="IPR001245">
    <property type="entry name" value="Ser-Thr/Tyr_kinase_cat_dom"/>
</dbReference>
<evidence type="ECO:0000313" key="14">
    <source>
        <dbReference type="EMBL" id="KAK7090670.1"/>
    </source>
</evidence>
<gene>
    <name evidence="14" type="ORF">V1264_010432</name>
</gene>
<dbReference type="SUPFAM" id="SSF56112">
    <property type="entry name" value="Protein kinase-like (PK-like)"/>
    <property type="match status" value="1"/>
</dbReference>
<feature type="region of interest" description="Disordered" evidence="11">
    <location>
        <begin position="1"/>
        <end position="25"/>
    </location>
</feature>
<evidence type="ECO:0000256" key="3">
    <source>
        <dbReference type="ARBA" id="ARBA00022777"/>
    </source>
</evidence>
<accession>A0AAN9APQ5</accession>
<dbReference type="InterPro" id="IPR000980">
    <property type="entry name" value="SH2"/>
</dbReference>
<comment type="catalytic activity">
    <reaction evidence="6 10">
        <text>L-tyrosyl-[protein] + ATP = O-phospho-L-tyrosyl-[protein] + ADP + H(+)</text>
        <dbReference type="Rhea" id="RHEA:10596"/>
        <dbReference type="Rhea" id="RHEA-COMP:10136"/>
        <dbReference type="Rhea" id="RHEA-COMP:20101"/>
        <dbReference type="ChEBI" id="CHEBI:15378"/>
        <dbReference type="ChEBI" id="CHEBI:30616"/>
        <dbReference type="ChEBI" id="CHEBI:46858"/>
        <dbReference type="ChEBI" id="CHEBI:61978"/>
        <dbReference type="ChEBI" id="CHEBI:456216"/>
        <dbReference type="EC" id="2.7.10.2"/>
    </reaction>
</comment>
<evidence type="ECO:0000256" key="2">
    <source>
        <dbReference type="ARBA" id="ARBA00022741"/>
    </source>
</evidence>
<evidence type="ECO:0000256" key="1">
    <source>
        <dbReference type="ARBA" id="ARBA00022679"/>
    </source>
</evidence>
<dbReference type="InterPro" id="IPR000719">
    <property type="entry name" value="Prot_kinase_dom"/>
</dbReference>
<keyword evidence="2 9" id="KW-0547">Nucleotide-binding</keyword>